<evidence type="ECO:0000313" key="1">
    <source>
        <dbReference type="EMBL" id="TCS59860.1"/>
    </source>
</evidence>
<protein>
    <submittedName>
        <fullName evidence="1">Uncharacterized protein</fullName>
    </submittedName>
</protein>
<evidence type="ECO:0000313" key="2">
    <source>
        <dbReference type="Proteomes" id="UP000295304"/>
    </source>
</evidence>
<name>A0A4R3J607_9PROT</name>
<dbReference type="RefSeq" id="WP_132940184.1">
    <property type="nucleotide sequence ID" value="NZ_CP119676.1"/>
</dbReference>
<proteinExistence type="predicted"/>
<dbReference type="AlphaFoldDB" id="A0A4R3J607"/>
<organism evidence="1 2">
    <name type="scientific">Varunaivibrio sulfuroxidans</name>
    <dbReference type="NCBI Taxonomy" id="1773489"/>
    <lineage>
        <taxon>Bacteria</taxon>
        <taxon>Pseudomonadati</taxon>
        <taxon>Pseudomonadota</taxon>
        <taxon>Alphaproteobacteria</taxon>
        <taxon>Rhodospirillales</taxon>
        <taxon>Magnetovibrionaceae</taxon>
        <taxon>Varunaivibrio</taxon>
    </lineage>
</organism>
<gene>
    <name evidence="1" type="ORF">EDD55_1156</name>
</gene>
<dbReference type="Proteomes" id="UP000295304">
    <property type="component" value="Unassembled WGS sequence"/>
</dbReference>
<accession>A0A4R3J607</accession>
<reference evidence="1 2" key="1">
    <citation type="submission" date="2019-03" db="EMBL/GenBank/DDBJ databases">
        <title>Genomic Encyclopedia of Type Strains, Phase IV (KMG-IV): sequencing the most valuable type-strain genomes for metagenomic binning, comparative biology and taxonomic classification.</title>
        <authorList>
            <person name="Goeker M."/>
        </authorList>
    </citation>
    <scope>NUCLEOTIDE SEQUENCE [LARGE SCALE GENOMIC DNA]</scope>
    <source>
        <strain evidence="1 2">DSM 101688</strain>
    </source>
</reference>
<sequence>MGKKRDNQRQDALFIDYRELGTISIDELAQAIYTDIQALKDIYNVKYVTAPRLKLPITNEYGDIRLTRHPEGHLINRMDTHHYRPACKDYDL</sequence>
<dbReference type="EMBL" id="SLZW01000015">
    <property type="protein sequence ID" value="TCS59860.1"/>
    <property type="molecule type" value="Genomic_DNA"/>
</dbReference>
<dbReference type="OrthoDB" id="7856690at2"/>
<keyword evidence="2" id="KW-1185">Reference proteome</keyword>
<comment type="caution">
    <text evidence="1">The sequence shown here is derived from an EMBL/GenBank/DDBJ whole genome shotgun (WGS) entry which is preliminary data.</text>
</comment>